<evidence type="ECO:0000256" key="1">
    <source>
        <dbReference type="ARBA" id="ARBA00004196"/>
    </source>
</evidence>
<proteinExistence type="inferred from homology"/>
<dbReference type="Proteomes" id="UP000221168">
    <property type="component" value="Unassembled WGS sequence"/>
</dbReference>
<dbReference type="PANTHER" id="PTHR42852">
    <property type="entry name" value="THIOL:DISULFIDE INTERCHANGE PROTEIN DSBE"/>
    <property type="match status" value="1"/>
</dbReference>
<dbReference type="GO" id="GO:0030288">
    <property type="term" value="C:outer membrane-bounded periplasmic space"/>
    <property type="evidence" value="ECO:0007669"/>
    <property type="project" value="InterPro"/>
</dbReference>
<dbReference type="InterPro" id="IPR013740">
    <property type="entry name" value="Redoxin"/>
</dbReference>
<dbReference type="InterPro" id="IPR036249">
    <property type="entry name" value="Thioredoxin-like_sf"/>
</dbReference>
<dbReference type="AlphaFoldDB" id="A0A2G1QSV7"/>
<dbReference type="RefSeq" id="WP_099302740.1">
    <property type="nucleotide sequence ID" value="NZ_PDVP01000001.1"/>
</dbReference>
<keyword evidence="3" id="KW-0201">Cytochrome c-type biogenesis</keyword>
<dbReference type="CDD" id="cd03010">
    <property type="entry name" value="TlpA_like_DsbE"/>
    <property type="match status" value="1"/>
</dbReference>
<keyword evidence="6" id="KW-0472">Membrane</keyword>
<dbReference type="PROSITE" id="PS00194">
    <property type="entry name" value="THIOREDOXIN_1"/>
    <property type="match status" value="1"/>
</dbReference>
<comment type="similarity">
    <text evidence="2">Belongs to the thioredoxin family. DsbE subfamily.</text>
</comment>
<dbReference type="GO" id="GO:0017004">
    <property type="term" value="P:cytochrome complex assembly"/>
    <property type="evidence" value="ECO:0007669"/>
    <property type="project" value="UniProtKB-KW"/>
</dbReference>
<gene>
    <name evidence="8" type="ORF">CSC94_00685</name>
</gene>
<evidence type="ECO:0000259" key="7">
    <source>
        <dbReference type="PROSITE" id="PS51352"/>
    </source>
</evidence>
<dbReference type="InterPro" id="IPR004799">
    <property type="entry name" value="Periplasmic_diS_OxRdtase_DsbE"/>
</dbReference>
<accession>A0A2G1QSV7</accession>
<evidence type="ECO:0000313" key="8">
    <source>
        <dbReference type="EMBL" id="PHP68559.1"/>
    </source>
</evidence>
<evidence type="ECO:0000256" key="5">
    <source>
        <dbReference type="ARBA" id="ARBA00023284"/>
    </source>
</evidence>
<evidence type="ECO:0000256" key="3">
    <source>
        <dbReference type="ARBA" id="ARBA00022748"/>
    </source>
</evidence>
<evidence type="ECO:0000256" key="6">
    <source>
        <dbReference type="SAM" id="Phobius"/>
    </source>
</evidence>
<dbReference type="Pfam" id="PF08534">
    <property type="entry name" value="Redoxin"/>
    <property type="match status" value="1"/>
</dbReference>
<reference evidence="8 9" key="1">
    <citation type="submission" date="2017-10" db="EMBL/GenBank/DDBJ databases">
        <title>Sedimentibacterium mangrovi gen. nov., sp. nov., a novel member of family Phyllobacteriacea isolated from mangrove sediment.</title>
        <authorList>
            <person name="Liao H."/>
            <person name="Tian Y."/>
        </authorList>
    </citation>
    <scope>NUCLEOTIDE SEQUENCE [LARGE SCALE GENOMIC DNA]</scope>
    <source>
        <strain evidence="8 9">X9-2-2</strain>
    </source>
</reference>
<dbReference type="InterPro" id="IPR013766">
    <property type="entry name" value="Thioredoxin_domain"/>
</dbReference>
<name>A0A2G1QSV7_9HYPH</name>
<feature type="transmembrane region" description="Helical" evidence="6">
    <location>
        <begin position="17"/>
        <end position="38"/>
    </location>
</feature>
<keyword evidence="6" id="KW-0812">Transmembrane</keyword>
<dbReference type="PANTHER" id="PTHR42852:SF6">
    <property type="entry name" value="THIOL:DISULFIDE INTERCHANGE PROTEIN DSBE"/>
    <property type="match status" value="1"/>
</dbReference>
<evidence type="ECO:0000256" key="2">
    <source>
        <dbReference type="ARBA" id="ARBA00007758"/>
    </source>
</evidence>
<evidence type="ECO:0000313" key="9">
    <source>
        <dbReference type="Proteomes" id="UP000221168"/>
    </source>
</evidence>
<dbReference type="OrthoDB" id="9799347at2"/>
<dbReference type="GO" id="GO:0015036">
    <property type="term" value="F:disulfide oxidoreductase activity"/>
    <property type="evidence" value="ECO:0007669"/>
    <property type="project" value="InterPro"/>
</dbReference>
<keyword evidence="4" id="KW-1015">Disulfide bond</keyword>
<evidence type="ECO:0000256" key="4">
    <source>
        <dbReference type="ARBA" id="ARBA00023157"/>
    </source>
</evidence>
<comment type="subcellular location">
    <subcellularLocation>
        <location evidence="1">Cell envelope</location>
    </subcellularLocation>
</comment>
<keyword evidence="5" id="KW-0676">Redox-active center</keyword>
<dbReference type="InterPro" id="IPR017937">
    <property type="entry name" value="Thioredoxin_CS"/>
</dbReference>
<keyword evidence="6" id="KW-1133">Transmembrane helix</keyword>
<dbReference type="NCBIfam" id="TIGR00385">
    <property type="entry name" value="dsbE"/>
    <property type="match status" value="1"/>
</dbReference>
<comment type="caution">
    <text evidence="8">The sequence shown here is derived from an EMBL/GenBank/DDBJ whole genome shotgun (WGS) entry which is preliminary data.</text>
</comment>
<keyword evidence="9" id="KW-1185">Reference proteome</keyword>
<feature type="domain" description="Thioredoxin" evidence="7">
    <location>
        <begin position="49"/>
        <end position="188"/>
    </location>
</feature>
<dbReference type="SUPFAM" id="SSF52833">
    <property type="entry name" value="Thioredoxin-like"/>
    <property type="match status" value="1"/>
</dbReference>
<organism evidence="8 9">
    <name type="scientific">Zhengella mangrovi</name>
    <dbReference type="NCBI Taxonomy" id="1982044"/>
    <lineage>
        <taxon>Bacteria</taxon>
        <taxon>Pseudomonadati</taxon>
        <taxon>Pseudomonadota</taxon>
        <taxon>Alphaproteobacteria</taxon>
        <taxon>Hyphomicrobiales</taxon>
        <taxon>Notoacmeibacteraceae</taxon>
        <taxon>Zhengella</taxon>
    </lineage>
</organism>
<sequence length="194" mass="21134">MSDETGAQNEAGGARRWLVILPLVLFVALSGVFLMQLLSGEDASIVPSVLIGTEAPETDLPPLEGVDLPGFSTQALKGKVSLVNVWASWCVPCRQEHPLLMELQKDGRFELVGLNYKDKPAQARSFLSDLGNPFTMLGVDQTGRAAINWGVYGVPETYLVGRNGTILWKQTGPFTPEVIRDRLMPEIEKALAAQ</sequence>
<dbReference type="EMBL" id="PDVP01000001">
    <property type="protein sequence ID" value="PHP68559.1"/>
    <property type="molecule type" value="Genomic_DNA"/>
</dbReference>
<dbReference type="InterPro" id="IPR050553">
    <property type="entry name" value="Thioredoxin_ResA/DsbE_sf"/>
</dbReference>
<dbReference type="PROSITE" id="PS51352">
    <property type="entry name" value="THIOREDOXIN_2"/>
    <property type="match status" value="1"/>
</dbReference>
<protein>
    <submittedName>
        <fullName evidence="8">DsbE family thiol:disulfide interchange protein</fullName>
    </submittedName>
</protein>
<dbReference type="Gene3D" id="3.40.30.10">
    <property type="entry name" value="Glutaredoxin"/>
    <property type="match status" value="1"/>
</dbReference>